<protein>
    <submittedName>
        <fullName evidence="5">ArsR family transcriptional regulator</fullName>
    </submittedName>
</protein>
<dbReference type="Gene3D" id="1.10.10.10">
    <property type="entry name" value="Winged helix-like DNA-binding domain superfamily/Winged helix DNA-binding domain"/>
    <property type="match status" value="1"/>
</dbReference>
<dbReference type="PANTHER" id="PTHR43132:SF6">
    <property type="entry name" value="HTH-TYPE TRANSCRIPTIONAL REPRESSOR CZRA"/>
    <property type="match status" value="1"/>
</dbReference>
<evidence type="ECO:0000259" key="4">
    <source>
        <dbReference type="Pfam" id="PF01022"/>
    </source>
</evidence>
<keyword evidence="3" id="KW-0804">Transcription</keyword>
<evidence type="ECO:0000313" key="5">
    <source>
        <dbReference type="EMBL" id="MCY1139120.1"/>
    </source>
</evidence>
<feature type="domain" description="HTH arsR-type" evidence="4">
    <location>
        <begin position="259"/>
        <end position="302"/>
    </location>
</feature>
<evidence type="ECO:0000256" key="3">
    <source>
        <dbReference type="ARBA" id="ARBA00023163"/>
    </source>
</evidence>
<evidence type="ECO:0000256" key="2">
    <source>
        <dbReference type="ARBA" id="ARBA00023125"/>
    </source>
</evidence>
<keyword evidence="2" id="KW-0238">DNA-binding</keyword>
<name>A0ABT4AZP7_9ACTN</name>
<organism evidence="5 6">
    <name type="scientific">Paractinoplanes pyxinae</name>
    <dbReference type="NCBI Taxonomy" id="2997416"/>
    <lineage>
        <taxon>Bacteria</taxon>
        <taxon>Bacillati</taxon>
        <taxon>Actinomycetota</taxon>
        <taxon>Actinomycetes</taxon>
        <taxon>Micromonosporales</taxon>
        <taxon>Micromonosporaceae</taxon>
        <taxon>Paractinoplanes</taxon>
    </lineage>
</organism>
<reference evidence="5" key="1">
    <citation type="submission" date="2022-11" db="EMBL/GenBank/DDBJ databases">
        <authorList>
            <person name="Somphong A."/>
            <person name="Phongsopitanun W."/>
        </authorList>
    </citation>
    <scope>NUCLEOTIDE SEQUENCE</scope>
    <source>
        <strain evidence="5">Pm04-4</strain>
    </source>
</reference>
<keyword evidence="1" id="KW-0805">Transcription regulation</keyword>
<comment type="caution">
    <text evidence="5">The sequence shown here is derived from an EMBL/GenBank/DDBJ whole genome shotgun (WGS) entry which is preliminary data.</text>
</comment>
<evidence type="ECO:0000313" key="6">
    <source>
        <dbReference type="Proteomes" id="UP001151002"/>
    </source>
</evidence>
<dbReference type="Pfam" id="PF01022">
    <property type="entry name" value="HTH_5"/>
    <property type="match status" value="1"/>
</dbReference>
<dbReference type="InterPro" id="IPR036388">
    <property type="entry name" value="WH-like_DNA-bd_sf"/>
</dbReference>
<keyword evidence="6" id="KW-1185">Reference proteome</keyword>
<dbReference type="RefSeq" id="WP_267563197.1">
    <property type="nucleotide sequence ID" value="NZ_JAPNTZ010000004.1"/>
</dbReference>
<dbReference type="InterPro" id="IPR051011">
    <property type="entry name" value="Metal_resp_trans_reg"/>
</dbReference>
<evidence type="ECO:0000256" key="1">
    <source>
        <dbReference type="ARBA" id="ARBA00023015"/>
    </source>
</evidence>
<sequence>MLRFLVGAEDLLRTRFALSPVFELQHLIQALAGPNRQRVPRAWLSRLRPRFEPLRADPALEAMLALFLPGLGATLLAPPPRRYGQTIADDLEAVREAPADAARNEIDFYLRRRPDVSPAARAILTSADSPGRLADFLGTAWESLLAEDWPMLRLLCERDVVHRTGELSRGGWAGAIGGLHSQVRWRNGGIDLLGRPGGEVDLGGAGLLLVPSVFVWPGVAVFADEPWPKAIVYPARGVGTLLESGPPDPPGHLSALLGRSRAVLLVALAHPASTSQLARAFAMSTGAVGDHLAVLRHSRLVERARSGRSVLYRRTALGDALARPGGPEVADVVGHP</sequence>
<dbReference type="PANTHER" id="PTHR43132">
    <property type="entry name" value="ARSENICAL RESISTANCE OPERON REPRESSOR ARSR-RELATED"/>
    <property type="match status" value="1"/>
</dbReference>
<dbReference type="SUPFAM" id="SSF46785">
    <property type="entry name" value="Winged helix' DNA-binding domain"/>
    <property type="match status" value="1"/>
</dbReference>
<accession>A0ABT4AZP7</accession>
<proteinExistence type="predicted"/>
<dbReference type="CDD" id="cd00090">
    <property type="entry name" value="HTH_ARSR"/>
    <property type="match status" value="1"/>
</dbReference>
<dbReference type="Proteomes" id="UP001151002">
    <property type="component" value="Unassembled WGS sequence"/>
</dbReference>
<gene>
    <name evidence="5" type="ORF">OWR29_14070</name>
</gene>
<dbReference type="InterPro" id="IPR001845">
    <property type="entry name" value="HTH_ArsR_DNA-bd_dom"/>
</dbReference>
<dbReference type="InterPro" id="IPR036390">
    <property type="entry name" value="WH_DNA-bd_sf"/>
</dbReference>
<dbReference type="EMBL" id="JAPNTZ010000004">
    <property type="protein sequence ID" value="MCY1139120.1"/>
    <property type="molecule type" value="Genomic_DNA"/>
</dbReference>
<dbReference type="InterPro" id="IPR011991">
    <property type="entry name" value="ArsR-like_HTH"/>
</dbReference>